<keyword evidence="2 10" id="KW-0963">Cytoplasm</keyword>
<dbReference type="Gene3D" id="3.40.718.10">
    <property type="entry name" value="Isopropylmalate Dehydrogenase"/>
    <property type="match status" value="1"/>
</dbReference>
<reference evidence="13 14" key="2">
    <citation type="journal article" date="2019" name="PLoS Negl. Trop. Dis.">
        <title>Revisiting the worldwide diversity of Leptospira species in the environment.</title>
        <authorList>
            <person name="Vincent A.T."/>
            <person name="Schiettekatte O."/>
            <person name="Bourhy P."/>
            <person name="Veyrier F.J."/>
            <person name="Picardeau M."/>
        </authorList>
    </citation>
    <scope>NUCLEOTIDE SEQUENCE [LARGE SCALE GENOMIC DNA]</scope>
    <source>
        <strain evidence="11 13">201800280</strain>
        <strain evidence="14">201800281</strain>
    </source>
</reference>
<keyword evidence="4 10" id="KW-0808">Transferase</keyword>
<dbReference type="InterPro" id="IPR003664">
    <property type="entry name" value="FA_synthesis"/>
</dbReference>
<comment type="similarity">
    <text evidence="10">Belongs to the PlsX family.</text>
</comment>
<sequence>MMWVAVDAMSGDYGPEGIVEGAVLAVREFGLSVYLVGDEQELLDILLKFDYDTEKIRVIHSTEIIGMNDSPSIAVRAMEDSSVVKAVRLVADKECIGVFSPGNTGATMAAALLHLGRLPGVLRPPIAAHIPREVGPPVLLLDAGANVDCKPEYLAQFAVMGEIYSRELFGIQNPKVGILSNGEEDKKGNTVSVKTFDLLKKIPFNFVGNVEGRDLYGGGREVDVVVCDGFIGNIVLKATEGLAKSIFNVLKNSIRQSSLAQTGALLLKSTFNAVKKRLDYAEYGGALLLGVEGICMIGHGSSNALAVKNAVRVISECAKHGINDRIRTRLSEYKTILSDSV</sequence>
<gene>
    <name evidence="10 11" type="primary">plsX</name>
    <name evidence="11" type="ORF">EHQ23_04890</name>
    <name evidence="12" type="ORF">EHQ26_17415</name>
</gene>
<dbReference type="GO" id="GO:0006633">
    <property type="term" value="P:fatty acid biosynthetic process"/>
    <property type="evidence" value="ECO:0007669"/>
    <property type="project" value="UniProtKB-UniRule"/>
</dbReference>
<dbReference type="PIRSF" id="PIRSF002465">
    <property type="entry name" value="Phsphlp_syn_PlsX"/>
    <property type="match status" value="1"/>
</dbReference>
<dbReference type="EMBL" id="RQFM01000010">
    <property type="protein sequence ID" value="TGK88184.1"/>
    <property type="molecule type" value="Genomic_DNA"/>
</dbReference>
<dbReference type="Pfam" id="PF02504">
    <property type="entry name" value="FA_synthesis"/>
    <property type="match status" value="1"/>
</dbReference>
<evidence type="ECO:0000256" key="8">
    <source>
        <dbReference type="ARBA" id="ARBA00024069"/>
    </source>
</evidence>
<keyword evidence="7 10" id="KW-1208">Phospholipid metabolism</keyword>
<comment type="caution">
    <text evidence="11">The sequence shown here is derived from an EMBL/GenBank/DDBJ whole genome shotgun (WGS) entry which is preliminary data.</text>
</comment>
<organism evidence="11 13">
    <name type="scientific">Leptospira bourretii</name>
    <dbReference type="NCBI Taxonomy" id="2484962"/>
    <lineage>
        <taxon>Bacteria</taxon>
        <taxon>Pseudomonadati</taxon>
        <taxon>Spirochaetota</taxon>
        <taxon>Spirochaetia</taxon>
        <taxon>Leptospirales</taxon>
        <taxon>Leptospiraceae</taxon>
        <taxon>Leptospira</taxon>
    </lineage>
</organism>
<dbReference type="NCBIfam" id="TIGR00182">
    <property type="entry name" value="plsX"/>
    <property type="match status" value="1"/>
</dbReference>
<comment type="subcellular location">
    <subcellularLocation>
        <location evidence="10">Cytoplasm</location>
    </subcellularLocation>
    <text evidence="10">Associated with the membrane possibly through PlsY.</text>
</comment>
<evidence type="ECO:0000313" key="14">
    <source>
        <dbReference type="Proteomes" id="UP000297918"/>
    </source>
</evidence>
<evidence type="ECO:0000256" key="3">
    <source>
        <dbReference type="ARBA" id="ARBA00022516"/>
    </source>
</evidence>
<protein>
    <recommendedName>
        <fullName evidence="8 10">Phosphate acyltransferase</fullName>
        <ecNumber evidence="8 10">2.3.1.274</ecNumber>
    </recommendedName>
    <alternativeName>
        <fullName evidence="10">Acyl-ACP phosphotransacylase</fullName>
    </alternativeName>
    <alternativeName>
        <fullName evidence="10">Acyl-[acyl-carrier-protein]--phosphate acyltransferase</fullName>
    </alternativeName>
    <alternativeName>
        <fullName evidence="10">Phosphate-acyl-ACP acyltransferase</fullName>
    </alternativeName>
</protein>
<keyword evidence="6 10" id="KW-0594">Phospholipid biosynthesis</keyword>
<proteinExistence type="inferred from homology"/>
<evidence type="ECO:0000313" key="13">
    <source>
        <dbReference type="Proteomes" id="UP000297394"/>
    </source>
</evidence>
<comment type="function">
    <text evidence="10">Catalyzes the reversible formation of acyl-phosphate (acyl-PO(4)) from acyl-[acyl-carrier-protein] (acyl-ACP). This enzyme utilizes acyl-ACP as fatty acyl donor, but not acyl-CoA.</text>
</comment>
<evidence type="ECO:0000256" key="10">
    <source>
        <dbReference type="HAMAP-Rule" id="MF_00019"/>
    </source>
</evidence>
<evidence type="ECO:0000313" key="12">
    <source>
        <dbReference type="EMBL" id="TGK88834.1"/>
    </source>
</evidence>
<keyword evidence="11" id="KW-0012">Acyltransferase</keyword>
<evidence type="ECO:0000256" key="7">
    <source>
        <dbReference type="ARBA" id="ARBA00023264"/>
    </source>
</evidence>
<comment type="pathway">
    <text evidence="10">Lipid metabolism; phospholipid metabolism.</text>
</comment>
<evidence type="ECO:0000256" key="6">
    <source>
        <dbReference type="ARBA" id="ARBA00023209"/>
    </source>
</evidence>
<dbReference type="HAMAP" id="MF_00019">
    <property type="entry name" value="PlsX"/>
    <property type="match status" value="1"/>
</dbReference>
<dbReference type="InterPro" id="IPR012281">
    <property type="entry name" value="Phospholipid_synth_PlsX-like"/>
</dbReference>
<keyword evidence="3 10" id="KW-0444">Lipid biosynthesis</keyword>
<dbReference type="AlphaFoldDB" id="A0A4R9II63"/>
<dbReference type="PANTHER" id="PTHR30100:SF1">
    <property type="entry name" value="PHOSPHATE ACYLTRANSFERASE"/>
    <property type="match status" value="1"/>
</dbReference>
<keyword evidence="5 10" id="KW-0443">Lipid metabolism</keyword>
<dbReference type="Proteomes" id="UP000297394">
    <property type="component" value="Unassembled WGS sequence"/>
</dbReference>
<dbReference type="EC" id="2.3.1.274" evidence="8 10"/>
<dbReference type="OrthoDB" id="9806408at2"/>
<dbReference type="GO" id="GO:0043811">
    <property type="term" value="F:phosphate:acyl-[acyl carrier protein] acyltransferase activity"/>
    <property type="evidence" value="ECO:0007669"/>
    <property type="project" value="UniProtKB-UniRule"/>
</dbReference>
<dbReference type="Proteomes" id="UP000297918">
    <property type="component" value="Unassembled WGS sequence"/>
</dbReference>
<dbReference type="SUPFAM" id="SSF53659">
    <property type="entry name" value="Isocitrate/Isopropylmalate dehydrogenase-like"/>
    <property type="match status" value="1"/>
</dbReference>
<dbReference type="GO" id="GO:0005737">
    <property type="term" value="C:cytoplasm"/>
    <property type="evidence" value="ECO:0007669"/>
    <property type="project" value="UniProtKB-SubCell"/>
</dbReference>
<reference evidence="12" key="1">
    <citation type="submission" date="2018-10" db="EMBL/GenBank/DDBJ databases">
        <authorList>
            <person name="Vincent A.T."/>
            <person name="Schiettekatte O."/>
            <person name="Bourhy P."/>
            <person name="Veyrier F.J."/>
            <person name="Picardeau M."/>
        </authorList>
    </citation>
    <scope>NUCLEOTIDE SEQUENCE</scope>
    <source>
        <strain evidence="12">201800281</strain>
    </source>
</reference>
<evidence type="ECO:0000256" key="9">
    <source>
        <dbReference type="ARBA" id="ARBA00046608"/>
    </source>
</evidence>
<name>A0A4R9II63_9LEPT</name>
<evidence type="ECO:0000256" key="4">
    <source>
        <dbReference type="ARBA" id="ARBA00022679"/>
    </source>
</evidence>
<evidence type="ECO:0000313" key="11">
    <source>
        <dbReference type="EMBL" id="TGK88184.1"/>
    </source>
</evidence>
<dbReference type="UniPathway" id="UPA00085"/>
<evidence type="ECO:0000256" key="2">
    <source>
        <dbReference type="ARBA" id="ARBA00022490"/>
    </source>
</evidence>
<dbReference type="PANTHER" id="PTHR30100">
    <property type="entry name" value="FATTY ACID/PHOSPHOLIPID SYNTHESIS PROTEIN PLSX"/>
    <property type="match status" value="1"/>
</dbReference>
<accession>A0A4R9II63</accession>
<comment type="subunit">
    <text evidence="9 10">Homodimer. Probably interacts with PlsY.</text>
</comment>
<evidence type="ECO:0000256" key="5">
    <source>
        <dbReference type="ARBA" id="ARBA00023098"/>
    </source>
</evidence>
<keyword evidence="14" id="KW-1185">Reference proteome</keyword>
<evidence type="ECO:0000256" key="1">
    <source>
        <dbReference type="ARBA" id="ARBA00001232"/>
    </source>
</evidence>
<comment type="catalytic activity">
    <reaction evidence="1 10">
        <text>a fatty acyl-[ACP] + phosphate = an acyl phosphate + holo-[ACP]</text>
        <dbReference type="Rhea" id="RHEA:42292"/>
        <dbReference type="Rhea" id="RHEA-COMP:9685"/>
        <dbReference type="Rhea" id="RHEA-COMP:14125"/>
        <dbReference type="ChEBI" id="CHEBI:43474"/>
        <dbReference type="ChEBI" id="CHEBI:59918"/>
        <dbReference type="ChEBI" id="CHEBI:64479"/>
        <dbReference type="ChEBI" id="CHEBI:138651"/>
        <dbReference type="EC" id="2.3.1.274"/>
    </reaction>
</comment>
<dbReference type="EMBL" id="RQFL01000031">
    <property type="protein sequence ID" value="TGK88834.1"/>
    <property type="molecule type" value="Genomic_DNA"/>
</dbReference>
<dbReference type="GO" id="GO:0008654">
    <property type="term" value="P:phospholipid biosynthetic process"/>
    <property type="evidence" value="ECO:0007669"/>
    <property type="project" value="UniProtKB-KW"/>
</dbReference>